<dbReference type="OrthoDB" id="8953110at2"/>
<dbReference type="RefSeq" id="WP_072748009.1">
    <property type="nucleotide sequence ID" value="NZ_FOHL01000009.1"/>
</dbReference>
<dbReference type="InterPro" id="IPR021276">
    <property type="entry name" value="DUF2855"/>
</dbReference>
<name>A0A1M7TS09_9RHOB</name>
<dbReference type="Proteomes" id="UP000184066">
    <property type="component" value="Unassembled WGS sequence"/>
</dbReference>
<gene>
    <name evidence="1" type="ORF">SAMN05216200_10954</name>
</gene>
<dbReference type="EMBL" id="FRDL01000009">
    <property type="protein sequence ID" value="SHN73517.1"/>
    <property type="molecule type" value="Genomic_DNA"/>
</dbReference>
<dbReference type="AlphaFoldDB" id="A0A1M7TS09"/>
<protein>
    <recommendedName>
        <fullName evidence="3">NADPH-dependent curcumin reductase CurA</fullName>
    </recommendedName>
</protein>
<proteinExistence type="predicted"/>
<keyword evidence="2" id="KW-1185">Reference proteome</keyword>
<accession>A0A1M7TS09</accession>
<reference evidence="1 2" key="1">
    <citation type="submission" date="2016-12" db="EMBL/GenBank/DDBJ databases">
        <authorList>
            <person name="Song W.-J."/>
            <person name="Kurnit D.M."/>
        </authorList>
    </citation>
    <scope>NUCLEOTIDE SEQUENCE [LARGE SCALE GENOMIC DNA]</scope>
    <source>
        <strain evidence="1 2">CGMCC 1.10808</strain>
    </source>
</reference>
<evidence type="ECO:0000313" key="2">
    <source>
        <dbReference type="Proteomes" id="UP000184066"/>
    </source>
</evidence>
<dbReference type="Pfam" id="PF11017">
    <property type="entry name" value="DUF2855"/>
    <property type="match status" value="1"/>
</dbReference>
<evidence type="ECO:0000313" key="1">
    <source>
        <dbReference type="EMBL" id="SHN73517.1"/>
    </source>
</evidence>
<evidence type="ECO:0008006" key="3">
    <source>
        <dbReference type="Google" id="ProtNLM"/>
    </source>
</evidence>
<dbReference type="STRING" id="1189325.SAMN04488119_10968"/>
<sequence>MSDLQIQTRRDDIRRTRAVAAPERPLAPGEARLRVRRFALTANNVTYAASGDVLRYWQFFPVDEEWGLTPVWGFAEVERSLHPDLPEGARVYGFLPMAQAFVAAPERVTPAGFLDGAAHRRELPIIYNAYRRLDALPPMEEDMEDRMALLQPLYATSFLLFDYLRDNDWFGAEAFVLSSASSKTAIGLASLLAEAGRKVTGLTSAGNRAFVEGLGPYARVVLYDEIAQALPQAPSVFVDMAGSAPVREAVHARLGDALTRSIAVGTSHWDKFAPGMALPGPKPEFFFAPRQSEKRRAEWGRERIEAEIHGAWERLARDSRRWLKVTRVNGPEAAQAAWAEAAEGRVAPDQGLIVTLD</sequence>
<organism evidence="1 2">
    <name type="scientific">Oceanicella actignis</name>
    <dbReference type="NCBI Taxonomy" id="1189325"/>
    <lineage>
        <taxon>Bacteria</taxon>
        <taxon>Pseudomonadati</taxon>
        <taxon>Pseudomonadota</taxon>
        <taxon>Alphaproteobacteria</taxon>
        <taxon>Rhodobacterales</taxon>
        <taxon>Paracoccaceae</taxon>
        <taxon>Oceanicella</taxon>
    </lineage>
</organism>